<sequence>MKNGIGKIAICLLFMMIFVAKMIISVAPAFLSLNNKTVNAVIMQLEEETKNEKESPEKESAKEKKFFDEDMQWFSHYVHEPVTIETQKRLDYGHSIYQPGHHPSVLTPPPNSGLI</sequence>
<gene>
    <name evidence="3" type="ORF">GO816_02305</name>
</gene>
<keyword evidence="2" id="KW-1133">Transmembrane helix</keyword>
<dbReference type="AlphaFoldDB" id="A0A6I4I571"/>
<evidence type="ECO:0000256" key="2">
    <source>
        <dbReference type="SAM" id="Phobius"/>
    </source>
</evidence>
<dbReference type="OrthoDB" id="769806at2"/>
<feature type="transmembrane region" description="Helical" evidence="2">
    <location>
        <begin position="12"/>
        <end position="33"/>
    </location>
</feature>
<dbReference type="RefSeq" id="WP_157539734.1">
    <property type="nucleotide sequence ID" value="NZ_WQLA01000001.1"/>
</dbReference>
<keyword evidence="4" id="KW-1185">Reference proteome</keyword>
<dbReference type="Proteomes" id="UP000434850">
    <property type="component" value="Unassembled WGS sequence"/>
</dbReference>
<proteinExistence type="predicted"/>
<comment type="caution">
    <text evidence="3">The sequence shown here is derived from an EMBL/GenBank/DDBJ whole genome shotgun (WGS) entry which is preliminary data.</text>
</comment>
<keyword evidence="2" id="KW-0812">Transmembrane</keyword>
<feature type="region of interest" description="Disordered" evidence="1">
    <location>
        <begin position="95"/>
        <end position="115"/>
    </location>
</feature>
<evidence type="ECO:0000313" key="3">
    <source>
        <dbReference type="EMBL" id="MVN89947.1"/>
    </source>
</evidence>
<organism evidence="3 4">
    <name type="scientific">Mucilaginibacter aquatilis</name>
    <dbReference type="NCBI Taxonomy" id="1517760"/>
    <lineage>
        <taxon>Bacteria</taxon>
        <taxon>Pseudomonadati</taxon>
        <taxon>Bacteroidota</taxon>
        <taxon>Sphingobacteriia</taxon>
        <taxon>Sphingobacteriales</taxon>
        <taxon>Sphingobacteriaceae</taxon>
        <taxon>Mucilaginibacter</taxon>
    </lineage>
</organism>
<feature type="compositionally biased region" description="Pro residues" evidence="1">
    <location>
        <begin position="106"/>
        <end position="115"/>
    </location>
</feature>
<keyword evidence="2" id="KW-0472">Membrane</keyword>
<accession>A0A6I4I571</accession>
<evidence type="ECO:0000256" key="1">
    <source>
        <dbReference type="SAM" id="MobiDB-lite"/>
    </source>
</evidence>
<protein>
    <submittedName>
        <fullName evidence="3">Uncharacterized protein</fullName>
    </submittedName>
</protein>
<dbReference type="EMBL" id="WQLA01000001">
    <property type="protein sequence ID" value="MVN89947.1"/>
    <property type="molecule type" value="Genomic_DNA"/>
</dbReference>
<reference evidence="3 4" key="1">
    <citation type="submission" date="2019-12" db="EMBL/GenBank/DDBJ databases">
        <title>Mucilaginibacter sp. HME9299 genome sequencing and assembly.</title>
        <authorList>
            <person name="Kang H."/>
            <person name="Kim H."/>
            <person name="Joh K."/>
        </authorList>
    </citation>
    <scope>NUCLEOTIDE SEQUENCE [LARGE SCALE GENOMIC DNA]</scope>
    <source>
        <strain evidence="3 4">HME9299</strain>
    </source>
</reference>
<evidence type="ECO:0000313" key="4">
    <source>
        <dbReference type="Proteomes" id="UP000434850"/>
    </source>
</evidence>
<name>A0A6I4I571_9SPHI</name>